<keyword evidence="7" id="KW-0067">ATP-binding</keyword>
<feature type="domain" description="HPr kinase/phosphorylase C-terminal" evidence="11">
    <location>
        <begin position="459"/>
        <end position="624"/>
    </location>
</feature>
<organism evidence="12 13">
    <name type="scientific">Psychrilyobacter piezotolerans</name>
    <dbReference type="NCBI Taxonomy" id="2293438"/>
    <lineage>
        <taxon>Bacteria</taxon>
        <taxon>Fusobacteriati</taxon>
        <taxon>Fusobacteriota</taxon>
        <taxon>Fusobacteriia</taxon>
        <taxon>Fusobacteriales</taxon>
        <taxon>Fusobacteriaceae</taxon>
        <taxon>Psychrilyobacter</taxon>
    </lineage>
</organism>
<evidence type="ECO:0000256" key="5">
    <source>
        <dbReference type="ARBA" id="ARBA00022741"/>
    </source>
</evidence>
<evidence type="ECO:0000256" key="7">
    <source>
        <dbReference type="ARBA" id="ARBA00022840"/>
    </source>
</evidence>
<dbReference type="PANTHER" id="PTHR30305">
    <property type="entry name" value="PROTEIN YJDM-RELATED"/>
    <property type="match status" value="1"/>
</dbReference>
<keyword evidence="3" id="KW-0723">Serine/threonine-protein kinase</keyword>
<accession>A0ABX9KHK6</accession>
<reference evidence="12 13" key="1">
    <citation type="submission" date="2018-08" db="EMBL/GenBank/DDBJ databases">
        <title>Draft genome sequence of Psychrilyobacter sp. strain SD5 isolated from Black Sea water.</title>
        <authorList>
            <person name="Yadav S."/>
            <person name="Villanueva L."/>
            <person name="Damste J.S.S."/>
        </authorList>
    </citation>
    <scope>NUCLEOTIDE SEQUENCE [LARGE SCALE GENOMIC DNA]</scope>
    <source>
        <strain evidence="12 13">SD5</strain>
    </source>
</reference>
<evidence type="ECO:0000259" key="10">
    <source>
        <dbReference type="Pfam" id="PF02603"/>
    </source>
</evidence>
<evidence type="ECO:0000256" key="9">
    <source>
        <dbReference type="ARBA" id="ARBA00047657"/>
    </source>
</evidence>
<name>A0ABX9KHK6_9FUSO</name>
<feature type="domain" description="HPr(Ser) kinase/phosphorylase N-terminal" evidence="10">
    <location>
        <begin position="330"/>
        <end position="456"/>
    </location>
</feature>
<dbReference type="SUPFAM" id="SSF75138">
    <property type="entry name" value="HprK N-terminal domain-like"/>
    <property type="match status" value="2"/>
</dbReference>
<dbReference type="CDD" id="cd01918">
    <property type="entry name" value="HprK_C"/>
    <property type="match status" value="2"/>
</dbReference>
<dbReference type="InterPro" id="IPR028979">
    <property type="entry name" value="Ser_kin/Pase_Hpr-like_N_sf"/>
</dbReference>
<evidence type="ECO:0000256" key="4">
    <source>
        <dbReference type="ARBA" id="ARBA00022679"/>
    </source>
</evidence>
<evidence type="ECO:0000313" key="13">
    <source>
        <dbReference type="Proteomes" id="UP000263486"/>
    </source>
</evidence>
<keyword evidence="8" id="KW-0511">Multifunctional enzyme</keyword>
<protein>
    <submittedName>
        <fullName evidence="12">HPr(Ser) kinase/phosphatase</fullName>
    </submittedName>
</protein>
<keyword evidence="5" id="KW-0547">Nucleotide-binding</keyword>
<dbReference type="InterPro" id="IPR003755">
    <property type="entry name" value="HPr(Ser)_kin/Pase"/>
</dbReference>
<evidence type="ECO:0000256" key="1">
    <source>
        <dbReference type="ARBA" id="ARBA00001120"/>
    </source>
</evidence>
<dbReference type="InterPro" id="IPR011104">
    <property type="entry name" value="Hpr_kin/Pase_C"/>
</dbReference>
<evidence type="ECO:0000256" key="3">
    <source>
        <dbReference type="ARBA" id="ARBA00022527"/>
    </source>
</evidence>
<keyword evidence="4" id="KW-0808">Transferase</keyword>
<dbReference type="Proteomes" id="UP000263486">
    <property type="component" value="Unassembled WGS sequence"/>
</dbReference>
<gene>
    <name evidence="12" type="primary">hprK</name>
    <name evidence="12" type="ORF">DYH56_06535</name>
</gene>
<dbReference type="Pfam" id="PF02603">
    <property type="entry name" value="Hpr_kinase_N"/>
    <property type="match status" value="2"/>
</dbReference>
<feature type="domain" description="HPr(Ser) kinase/phosphorylase N-terminal" evidence="10">
    <location>
        <begin position="6"/>
        <end position="132"/>
    </location>
</feature>
<keyword evidence="6 12" id="KW-0418">Kinase</keyword>
<dbReference type="Gene3D" id="3.40.1390.20">
    <property type="entry name" value="HprK N-terminal domain-like"/>
    <property type="match status" value="2"/>
</dbReference>
<evidence type="ECO:0000256" key="2">
    <source>
        <dbReference type="ARBA" id="ARBA00006883"/>
    </source>
</evidence>
<feature type="domain" description="HPr kinase/phosphorylase C-terminal" evidence="11">
    <location>
        <begin position="135"/>
        <end position="306"/>
    </location>
</feature>
<dbReference type="EMBL" id="QUAJ01000009">
    <property type="protein sequence ID" value="REI41560.1"/>
    <property type="molecule type" value="Genomic_DNA"/>
</dbReference>
<dbReference type="Pfam" id="PF07475">
    <property type="entry name" value="Hpr_kinase_C"/>
    <property type="match status" value="2"/>
</dbReference>
<comment type="similarity">
    <text evidence="2">Belongs to the HPrK/P family.</text>
</comment>
<dbReference type="Gene3D" id="3.40.50.300">
    <property type="entry name" value="P-loop containing nucleotide triphosphate hydrolases"/>
    <property type="match status" value="2"/>
</dbReference>
<sequence>MIKKFVRLSKLVKAFDFTVIYGGLDNLERKILLPTVHRVGAELTGFLIKGDQLNKQLHVLGTEEMRYIDSLSPEDRKDRLKKYFSYNFPCIIVACEKEIHPDFIEYAIKHNKPLLTTQNKTAVVIRKLKYFLQRKLAPEIRLEEHVLIEILGIGVLIGGYEDARIGATLELIERGHKYITDENLIIKKVGSDILLGENGYDKSNVKTHFYLGTSSGNIDITNNYGIIATRRTKEINLYINLEKWDKMKFYDRLGIDKKFEEILGVKIPKLSLPVRKGRNLAVIIETAAINERLKQIGVNSSEYFLEETAKLIAFNKKNKKGDEMKKKILTVKKIVDEFNLKVITGEEFLESTYITKTALHNPALALSGFYEVFYKDGSKSLQLFSQGELNFLKSLDQDVKYRNLNNFFDFDFPAMIIADADEIEQCFIDLSREKKKIMLLSDQTSTQLTADLNQFLEKKFAPKITMHGVFVEMFGFGVLLTGRSGIGKSETALELIHRGHRLITDDKVTFHEHPSGMVIGKAGRIPYFMELRGLGIIDIKALYGLGSVRKEKRLDAIIELKELKSDEYLTKTSSKGIQVEVLGHPVDHAELYISSGRNAATMVETTIMNLIAIKYGYDPEKAYKGRVRHKEFI</sequence>
<dbReference type="RefSeq" id="WP_114642065.1">
    <property type="nucleotide sequence ID" value="NZ_JAACIO010000009.1"/>
</dbReference>
<evidence type="ECO:0000313" key="12">
    <source>
        <dbReference type="EMBL" id="REI41560.1"/>
    </source>
</evidence>
<comment type="caution">
    <text evidence="12">The sequence shown here is derived from an EMBL/GenBank/DDBJ whole genome shotgun (WGS) entry which is preliminary data.</text>
</comment>
<keyword evidence="13" id="KW-1185">Reference proteome</keyword>
<evidence type="ECO:0000256" key="8">
    <source>
        <dbReference type="ARBA" id="ARBA00023268"/>
    </source>
</evidence>
<dbReference type="InterPro" id="IPR011126">
    <property type="entry name" value="Hpr_kin/Pase_Hpr_N"/>
</dbReference>
<proteinExistence type="inferred from homology"/>
<comment type="catalytic activity">
    <reaction evidence="1">
        <text>[HPr protein]-L-serine + ATP = [HPr protein]-O-phospho-L-serine + ADP + H(+)</text>
        <dbReference type="Rhea" id="RHEA:46600"/>
        <dbReference type="Rhea" id="RHEA-COMP:11602"/>
        <dbReference type="Rhea" id="RHEA-COMP:11603"/>
        <dbReference type="ChEBI" id="CHEBI:15378"/>
        <dbReference type="ChEBI" id="CHEBI:29999"/>
        <dbReference type="ChEBI" id="CHEBI:30616"/>
        <dbReference type="ChEBI" id="CHEBI:83421"/>
        <dbReference type="ChEBI" id="CHEBI:456216"/>
    </reaction>
</comment>
<dbReference type="PANTHER" id="PTHR30305:SF1">
    <property type="entry name" value="HPR KINASE_PHOSPHORYLASE"/>
    <property type="match status" value="1"/>
</dbReference>
<dbReference type="NCBIfam" id="TIGR00679">
    <property type="entry name" value="hpr-ser"/>
    <property type="match status" value="1"/>
</dbReference>
<dbReference type="GO" id="GO:0016301">
    <property type="term" value="F:kinase activity"/>
    <property type="evidence" value="ECO:0007669"/>
    <property type="project" value="UniProtKB-KW"/>
</dbReference>
<comment type="catalytic activity">
    <reaction evidence="9">
        <text>[HPr protein]-O-phospho-L-serine + phosphate + H(+) = [HPr protein]-L-serine + diphosphate</text>
        <dbReference type="Rhea" id="RHEA:46604"/>
        <dbReference type="Rhea" id="RHEA-COMP:11602"/>
        <dbReference type="Rhea" id="RHEA-COMP:11603"/>
        <dbReference type="ChEBI" id="CHEBI:15378"/>
        <dbReference type="ChEBI" id="CHEBI:29999"/>
        <dbReference type="ChEBI" id="CHEBI:33019"/>
        <dbReference type="ChEBI" id="CHEBI:43474"/>
        <dbReference type="ChEBI" id="CHEBI:83421"/>
    </reaction>
</comment>
<dbReference type="SUPFAM" id="SSF53795">
    <property type="entry name" value="PEP carboxykinase-like"/>
    <property type="match status" value="2"/>
</dbReference>
<dbReference type="InterPro" id="IPR027417">
    <property type="entry name" value="P-loop_NTPase"/>
</dbReference>
<evidence type="ECO:0000259" key="11">
    <source>
        <dbReference type="Pfam" id="PF07475"/>
    </source>
</evidence>
<evidence type="ECO:0000256" key="6">
    <source>
        <dbReference type="ARBA" id="ARBA00022777"/>
    </source>
</evidence>